<reference evidence="8 9" key="1">
    <citation type="submission" date="2020-07" db="EMBL/GenBank/DDBJ databases">
        <title>Sequencing the genomes of 1000 actinobacteria strains.</title>
        <authorList>
            <person name="Klenk H.-P."/>
        </authorList>
    </citation>
    <scope>NUCLEOTIDE SEQUENCE [LARGE SCALE GENOMIC DNA]</scope>
    <source>
        <strain evidence="8 9">DSM 44749</strain>
    </source>
</reference>
<dbReference type="Gene3D" id="1.20.58.220">
    <property type="entry name" value="Phosphate transport system protein phou homolog 2, domain 2"/>
    <property type="match status" value="1"/>
</dbReference>
<comment type="subunit">
    <text evidence="3">Homodimer.</text>
</comment>
<comment type="subcellular location">
    <subcellularLocation>
        <location evidence="1">Cytoplasm</location>
    </subcellularLocation>
</comment>
<sequence>MRRETLDDNLTQLRSMLDEMGPLVASAFRDASEALLCHRPRLAEQVVSRDPVIDGHRDAIELLAVETMNIHQPMVAPLRSVITALRCAQQLERMGDLARHVAATVVRNADRAVLAEQARPLFRDYGARVAAMGDKAVEALRTHNVVLAAELRDDDDVVDALHRQVFELMFGPDWTAGVPAAVDAALLARFHERYADHCVHLADHIVYAVTGGTVDELPAL</sequence>
<dbReference type="EMBL" id="JACCCZ010000001">
    <property type="protein sequence ID" value="NYG02367.1"/>
    <property type="molecule type" value="Genomic_DNA"/>
</dbReference>
<dbReference type="GO" id="GO:0045936">
    <property type="term" value="P:negative regulation of phosphate metabolic process"/>
    <property type="evidence" value="ECO:0007669"/>
    <property type="project" value="InterPro"/>
</dbReference>
<keyword evidence="4" id="KW-0813">Transport</keyword>
<dbReference type="GO" id="GO:0006817">
    <property type="term" value="P:phosphate ion transport"/>
    <property type="evidence" value="ECO:0007669"/>
    <property type="project" value="UniProtKB-KW"/>
</dbReference>
<evidence type="ECO:0000259" key="7">
    <source>
        <dbReference type="Pfam" id="PF01895"/>
    </source>
</evidence>
<proteinExistence type="inferred from homology"/>
<dbReference type="InterPro" id="IPR028366">
    <property type="entry name" value="PhoU"/>
</dbReference>
<dbReference type="FunFam" id="1.20.58.220:FF:000004">
    <property type="entry name" value="Phosphate-specific transport system accessory protein PhoU"/>
    <property type="match status" value="1"/>
</dbReference>
<evidence type="ECO:0000256" key="6">
    <source>
        <dbReference type="ARBA" id="ARBA00022592"/>
    </source>
</evidence>
<evidence type="ECO:0000256" key="1">
    <source>
        <dbReference type="ARBA" id="ARBA00004496"/>
    </source>
</evidence>
<evidence type="ECO:0000313" key="8">
    <source>
        <dbReference type="EMBL" id="NYG02367.1"/>
    </source>
</evidence>
<dbReference type="GO" id="GO:0030643">
    <property type="term" value="P:intracellular phosphate ion homeostasis"/>
    <property type="evidence" value="ECO:0007669"/>
    <property type="project" value="InterPro"/>
</dbReference>
<organism evidence="8 9">
    <name type="scientific">Pseudonocardia alni</name>
    <name type="common">Amycolata alni</name>
    <dbReference type="NCBI Taxonomy" id="33907"/>
    <lineage>
        <taxon>Bacteria</taxon>
        <taxon>Bacillati</taxon>
        <taxon>Actinomycetota</taxon>
        <taxon>Actinomycetes</taxon>
        <taxon>Pseudonocardiales</taxon>
        <taxon>Pseudonocardiaceae</taxon>
        <taxon>Pseudonocardia</taxon>
    </lineage>
</organism>
<gene>
    <name evidence="8" type="ORF">HDA37_002652</name>
</gene>
<keyword evidence="6" id="KW-0592">Phosphate transport</keyword>
<dbReference type="Proteomes" id="UP000549695">
    <property type="component" value="Unassembled WGS sequence"/>
</dbReference>
<dbReference type="PANTHER" id="PTHR42930:SF3">
    <property type="entry name" value="PHOSPHATE-SPECIFIC TRANSPORT SYSTEM ACCESSORY PROTEIN PHOU"/>
    <property type="match status" value="1"/>
</dbReference>
<dbReference type="Pfam" id="PF01895">
    <property type="entry name" value="PhoU"/>
    <property type="match status" value="2"/>
</dbReference>
<feature type="domain" description="PhoU" evidence="7">
    <location>
        <begin position="124"/>
        <end position="203"/>
    </location>
</feature>
<keyword evidence="9" id="KW-1185">Reference proteome</keyword>
<evidence type="ECO:0000256" key="2">
    <source>
        <dbReference type="ARBA" id="ARBA00008107"/>
    </source>
</evidence>
<dbReference type="SUPFAM" id="SSF109755">
    <property type="entry name" value="PhoU-like"/>
    <property type="match status" value="1"/>
</dbReference>
<dbReference type="GeneID" id="98052407"/>
<feature type="domain" description="PhoU" evidence="7">
    <location>
        <begin position="17"/>
        <end position="103"/>
    </location>
</feature>
<protein>
    <submittedName>
        <fullName evidence="8">Phosphate transport system protein</fullName>
    </submittedName>
</protein>
<keyword evidence="5" id="KW-0963">Cytoplasm</keyword>
<comment type="caution">
    <text evidence="8">The sequence shown here is derived from an EMBL/GenBank/DDBJ whole genome shotgun (WGS) entry which is preliminary data.</text>
</comment>
<evidence type="ECO:0000313" key="9">
    <source>
        <dbReference type="Proteomes" id="UP000549695"/>
    </source>
</evidence>
<evidence type="ECO:0000256" key="4">
    <source>
        <dbReference type="ARBA" id="ARBA00022448"/>
    </source>
</evidence>
<name>A0A852W0E0_PSEA5</name>
<dbReference type="AlphaFoldDB" id="A0A852W0E0"/>
<evidence type="ECO:0000256" key="3">
    <source>
        <dbReference type="ARBA" id="ARBA00011738"/>
    </source>
</evidence>
<dbReference type="PANTHER" id="PTHR42930">
    <property type="entry name" value="PHOSPHATE-SPECIFIC TRANSPORT SYSTEM ACCESSORY PROTEIN PHOU"/>
    <property type="match status" value="1"/>
</dbReference>
<dbReference type="InterPro" id="IPR026022">
    <property type="entry name" value="PhoU_dom"/>
</dbReference>
<dbReference type="GO" id="GO:0005737">
    <property type="term" value="C:cytoplasm"/>
    <property type="evidence" value="ECO:0007669"/>
    <property type="project" value="UniProtKB-SubCell"/>
</dbReference>
<accession>A0A852W0E0</accession>
<comment type="similarity">
    <text evidence="2">Belongs to the PhoU family.</text>
</comment>
<evidence type="ECO:0000256" key="5">
    <source>
        <dbReference type="ARBA" id="ARBA00022490"/>
    </source>
</evidence>
<dbReference type="InterPro" id="IPR038078">
    <property type="entry name" value="PhoU-like_sf"/>
</dbReference>
<dbReference type="RefSeq" id="WP_179761256.1">
    <property type="nucleotide sequence ID" value="NZ_BAAAJZ010000003.1"/>
</dbReference>